<evidence type="ECO:0000256" key="5">
    <source>
        <dbReference type="SAM" id="MobiDB-lite"/>
    </source>
</evidence>
<dbReference type="Proteomes" id="UP000199675">
    <property type="component" value="Unassembled WGS sequence"/>
</dbReference>
<organism evidence="7 8">
    <name type="scientific">Marinobacter mobilis</name>
    <dbReference type="NCBI Taxonomy" id="488533"/>
    <lineage>
        <taxon>Bacteria</taxon>
        <taxon>Pseudomonadati</taxon>
        <taxon>Pseudomonadota</taxon>
        <taxon>Gammaproteobacteria</taxon>
        <taxon>Pseudomonadales</taxon>
        <taxon>Marinobacteraceae</taxon>
        <taxon>Marinobacter</taxon>
    </lineage>
</organism>
<gene>
    <name evidence="7" type="ORF">SAMN04487960_107199</name>
</gene>
<dbReference type="NCBIfam" id="TIGR01352">
    <property type="entry name" value="tonB_Cterm"/>
    <property type="match status" value="1"/>
</dbReference>
<dbReference type="OrthoDB" id="6368008at2"/>
<keyword evidence="3 6" id="KW-1133">Transmembrane helix</keyword>
<evidence type="ECO:0000256" key="4">
    <source>
        <dbReference type="ARBA" id="ARBA00023136"/>
    </source>
</evidence>
<dbReference type="Pfam" id="PF13103">
    <property type="entry name" value="TonB_2"/>
    <property type="match status" value="1"/>
</dbReference>
<dbReference type="InterPro" id="IPR006260">
    <property type="entry name" value="TonB/TolA_C"/>
</dbReference>
<dbReference type="Gene3D" id="3.30.1150.10">
    <property type="match status" value="1"/>
</dbReference>
<reference evidence="7 8" key="1">
    <citation type="submission" date="2016-10" db="EMBL/GenBank/DDBJ databases">
        <authorList>
            <person name="de Groot N.N."/>
        </authorList>
    </citation>
    <scope>NUCLEOTIDE SEQUENCE [LARGE SCALE GENOMIC DNA]</scope>
    <source>
        <strain evidence="7 8">CGMCC 1.7059</strain>
    </source>
</reference>
<evidence type="ECO:0000256" key="6">
    <source>
        <dbReference type="SAM" id="Phobius"/>
    </source>
</evidence>
<keyword evidence="8" id="KW-1185">Reference proteome</keyword>
<sequence>MTAPGSQQPLPASYRIAVAVPLALLIHVIIFIVAGLDPVADEPEPDLIRVTLSRVGDVASPASTQLTADALVIPAPELPARTNAPEVITSEDSPRPGFRPRDITPEPIQPEPQPMPAVATPAIEQAATAEDSEGERGQTDNIEEITQISEPAQETSYIDLLAARIVRYATPYFADTGRAELTGVMAVEVELQLMNNGALIGASITQPSGDVILDRAAYRGALGASPYPEPPAGNKEGNRFRVTIKFAPERI</sequence>
<accession>A0A1H3A6S8</accession>
<keyword evidence="4 6" id="KW-0472">Membrane</keyword>
<evidence type="ECO:0000256" key="2">
    <source>
        <dbReference type="ARBA" id="ARBA00022692"/>
    </source>
</evidence>
<keyword evidence="2 6" id="KW-0812">Transmembrane</keyword>
<feature type="transmembrane region" description="Helical" evidence="6">
    <location>
        <begin position="12"/>
        <end position="36"/>
    </location>
</feature>
<comment type="subcellular location">
    <subcellularLocation>
        <location evidence="1">Membrane</location>
        <topology evidence="1">Single-pass membrane protein</topology>
    </subcellularLocation>
</comment>
<evidence type="ECO:0000256" key="1">
    <source>
        <dbReference type="ARBA" id="ARBA00004167"/>
    </source>
</evidence>
<dbReference type="EMBL" id="FNNE01000007">
    <property type="protein sequence ID" value="SDX24884.1"/>
    <property type="molecule type" value="Genomic_DNA"/>
</dbReference>
<dbReference type="AlphaFoldDB" id="A0A1H3A6S8"/>
<evidence type="ECO:0000256" key="3">
    <source>
        <dbReference type="ARBA" id="ARBA00022989"/>
    </source>
</evidence>
<feature type="region of interest" description="Disordered" evidence="5">
    <location>
        <begin position="83"/>
        <end position="116"/>
    </location>
</feature>
<dbReference type="SUPFAM" id="SSF74653">
    <property type="entry name" value="TolA/TonB C-terminal domain"/>
    <property type="match status" value="1"/>
</dbReference>
<dbReference type="RefSeq" id="WP_091814692.1">
    <property type="nucleotide sequence ID" value="NZ_FNNE01000007.1"/>
</dbReference>
<name>A0A1H3A6S8_9GAMM</name>
<dbReference type="GO" id="GO:0016020">
    <property type="term" value="C:membrane"/>
    <property type="evidence" value="ECO:0007669"/>
    <property type="project" value="UniProtKB-SubCell"/>
</dbReference>
<proteinExistence type="predicted"/>
<evidence type="ECO:0000313" key="7">
    <source>
        <dbReference type="EMBL" id="SDX24884.1"/>
    </source>
</evidence>
<evidence type="ECO:0000313" key="8">
    <source>
        <dbReference type="Proteomes" id="UP000199675"/>
    </source>
</evidence>
<protein>
    <submittedName>
        <fullName evidence="7">Protein TonB</fullName>
    </submittedName>
</protein>